<feature type="region of interest" description="Disordered" evidence="1">
    <location>
        <begin position="328"/>
        <end position="348"/>
    </location>
</feature>
<protein>
    <submittedName>
        <fullName evidence="2">Uncharacterized protein</fullName>
    </submittedName>
</protein>
<dbReference type="EMBL" id="MU128974">
    <property type="protein sequence ID" value="KAF9513290.1"/>
    <property type="molecule type" value="Genomic_DNA"/>
</dbReference>
<feature type="compositionally biased region" description="Polar residues" evidence="1">
    <location>
        <begin position="336"/>
        <end position="348"/>
    </location>
</feature>
<name>A0A9P6AWR0_9AGAM</name>
<comment type="caution">
    <text evidence="2">The sequence shown here is derived from an EMBL/GenBank/DDBJ whole genome shotgun (WGS) entry which is preliminary data.</text>
</comment>
<gene>
    <name evidence="2" type="ORF">BS47DRAFT_1344326</name>
</gene>
<evidence type="ECO:0000313" key="2">
    <source>
        <dbReference type="EMBL" id="KAF9513290.1"/>
    </source>
</evidence>
<feature type="region of interest" description="Disordered" evidence="1">
    <location>
        <begin position="1"/>
        <end position="31"/>
    </location>
</feature>
<feature type="region of interest" description="Disordered" evidence="1">
    <location>
        <begin position="289"/>
        <end position="311"/>
    </location>
</feature>
<evidence type="ECO:0000313" key="3">
    <source>
        <dbReference type="Proteomes" id="UP000886523"/>
    </source>
</evidence>
<feature type="compositionally biased region" description="Polar residues" evidence="1">
    <location>
        <begin position="19"/>
        <end position="31"/>
    </location>
</feature>
<reference evidence="2" key="1">
    <citation type="journal article" date="2020" name="Nat. Commun.">
        <title>Large-scale genome sequencing of mycorrhizal fungi provides insights into the early evolution of symbiotic traits.</title>
        <authorList>
            <person name="Miyauchi S."/>
            <person name="Kiss E."/>
            <person name="Kuo A."/>
            <person name="Drula E."/>
            <person name="Kohler A."/>
            <person name="Sanchez-Garcia M."/>
            <person name="Morin E."/>
            <person name="Andreopoulos B."/>
            <person name="Barry K.W."/>
            <person name="Bonito G."/>
            <person name="Buee M."/>
            <person name="Carver A."/>
            <person name="Chen C."/>
            <person name="Cichocki N."/>
            <person name="Clum A."/>
            <person name="Culley D."/>
            <person name="Crous P.W."/>
            <person name="Fauchery L."/>
            <person name="Girlanda M."/>
            <person name="Hayes R.D."/>
            <person name="Keri Z."/>
            <person name="LaButti K."/>
            <person name="Lipzen A."/>
            <person name="Lombard V."/>
            <person name="Magnuson J."/>
            <person name="Maillard F."/>
            <person name="Murat C."/>
            <person name="Nolan M."/>
            <person name="Ohm R.A."/>
            <person name="Pangilinan J."/>
            <person name="Pereira M.F."/>
            <person name="Perotto S."/>
            <person name="Peter M."/>
            <person name="Pfister S."/>
            <person name="Riley R."/>
            <person name="Sitrit Y."/>
            <person name="Stielow J.B."/>
            <person name="Szollosi G."/>
            <person name="Zifcakova L."/>
            <person name="Stursova M."/>
            <person name="Spatafora J.W."/>
            <person name="Tedersoo L."/>
            <person name="Vaario L.M."/>
            <person name="Yamada A."/>
            <person name="Yan M."/>
            <person name="Wang P."/>
            <person name="Xu J."/>
            <person name="Bruns T."/>
            <person name="Baldrian P."/>
            <person name="Vilgalys R."/>
            <person name="Dunand C."/>
            <person name="Henrissat B."/>
            <person name="Grigoriev I.V."/>
            <person name="Hibbett D."/>
            <person name="Nagy L.G."/>
            <person name="Martin F.M."/>
        </authorList>
    </citation>
    <scope>NUCLEOTIDE SEQUENCE</scope>
    <source>
        <strain evidence="2">UP504</strain>
    </source>
</reference>
<dbReference type="Proteomes" id="UP000886523">
    <property type="component" value="Unassembled WGS sequence"/>
</dbReference>
<keyword evidence="3" id="KW-1185">Reference proteome</keyword>
<sequence>MMRPQLPRTPPREAKRNPTLGSKFSTSPPRRSFTTLVKSVKDVVSKANLSGHFSKRDSILTIKDIRRRKPGFHHSLRYIRSSRLASSRSSIILQRGVDRIMLGERVRYRPTSEAGSPSNALPTLGSLGLLHFFPLLSQPDPSATDSGHLTSVEVTSKVGVSPSLEAQGPSSGDERALPMFLPGTPPRSATALRDHDPKCSVQGSQNSRSFYSIDTMSSGSYYDDTFAETLDNVFDISWDSADALHDDPGMGSGSRNPFVLAQVDGGNQLTRRYDQNISSIPEAEVNSLAGVRPLDRDTNRGPSSFSARGEPTSFVSLLNEVHSSRPKTIIEESEGESSPCTSSVPSQISSAAAEPLTCPTSPSGLLVPSSPFTVLPCGMLLKPHECHDLTRAEMDHSRGDVDLKPDHDSLMNLEHGAEPTISEPSPDLNLNLPFQALPQVPTTLSDAEDVPDSQISHVLDAHSLPIQIPKEIRSKFDFKGDQELPLLPIDDHNRGQREIIASGERTIDIDAANPRKGFHPPPPVPARSLVRPSAASPFFKSTRSVSFAGPPSLPRDEGPITSSAGPKISFVTLFKNLRRPKSTDVSDIDNNVKKPNKIKPVLTPIHIEHPTEASVYSIIQEYDEDPFAMNPPLKSRTVHTRPSLAVRSDSLISLPYLPLDPMPHKNFHLPTRLTESTLRLHTTLSAAFAHSDSSSFSGTTNTNATLIGSSPICPPSSATTVFSRFTGSGGGPRSTTGWPASSPQSPIIGGNVDNDSHPTLIFSQANASEPILSLSPPLYDIALGSGSREDGDERRGARVLHTASIGLGDPCSVARHSGNRDVSAAQVRATRRKMSMLEIGYNTLDLSALP</sequence>
<proteinExistence type="predicted"/>
<dbReference type="AlphaFoldDB" id="A0A9P6AWR0"/>
<organism evidence="2 3">
    <name type="scientific">Hydnum rufescens UP504</name>
    <dbReference type="NCBI Taxonomy" id="1448309"/>
    <lineage>
        <taxon>Eukaryota</taxon>
        <taxon>Fungi</taxon>
        <taxon>Dikarya</taxon>
        <taxon>Basidiomycota</taxon>
        <taxon>Agaricomycotina</taxon>
        <taxon>Agaricomycetes</taxon>
        <taxon>Cantharellales</taxon>
        <taxon>Hydnaceae</taxon>
        <taxon>Hydnum</taxon>
    </lineage>
</organism>
<accession>A0A9P6AWR0</accession>
<evidence type="ECO:0000256" key="1">
    <source>
        <dbReference type="SAM" id="MobiDB-lite"/>
    </source>
</evidence>